<dbReference type="STRING" id="1549858.MC45_12650"/>
<keyword evidence="2" id="KW-0274">FAD</keyword>
<gene>
    <name evidence="3" type="ORF">MC45_12650</name>
</gene>
<feature type="binding site" evidence="2">
    <location>
        <begin position="12"/>
        <end position="15"/>
    </location>
    <ligand>
        <name>FAD</name>
        <dbReference type="ChEBI" id="CHEBI:57692"/>
    </ligand>
</feature>
<dbReference type="GO" id="GO:0000166">
    <property type="term" value="F:nucleotide binding"/>
    <property type="evidence" value="ECO:0007669"/>
    <property type="project" value="UniProtKB-KW"/>
</dbReference>
<feature type="binding site" evidence="2">
    <location>
        <position position="187"/>
    </location>
    <ligand>
        <name>FAD</name>
        <dbReference type="ChEBI" id="CHEBI:57692"/>
    </ligand>
</feature>
<evidence type="ECO:0000256" key="1">
    <source>
        <dbReference type="PIRSR" id="PIRSR011396-1"/>
    </source>
</evidence>
<dbReference type="PANTHER" id="PTHR43747">
    <property type="entry name" value="FAD-BINDING PROTEIN"/>
    <property type="match status" value="1"/>
</dbReference>
<dbReference type="Gene3D" id="3.50.50.60">
    <property type="entry name" value="FAD/NAD(P)-binding domain"/>
    <property type="match status" value="1"/>
</dbReference>
<evidence type="ECO:0000256" key="2">
    <source>
        <dbReference type="PIRSR" id="PIRSR011396-2"/>
    </source>
</evidence>
<dbReference type="InterPro" id="IPR006905">
    <property type="entry name" value="Flavin_halogenase"/>
</dbReference>
<feature type="binding site" evidence="2">
    <location>
        <position position="338"/>
    </location>
    <ligand>
        <name>FAD</name>
        <dbReference type="ChEBI" id="CHEBI:57692"/>
    </ligand>
</feature>
<organism evidence="3 4">
    <name type="scientific">Sphingomonas taxi</name>
    <dbReference type="NCBI Taxonomy" id="1549858"/>
    <lineage>
        <taxon>Bacteria</taxon>
        <taxon>Pseudomonadati</taxon>
        <taxon>Pseudomonadota</taxon>
        <taxon>Alphaproteobacteria</taxon>
        <taxon>Sphingomonadales</taxon>
        <taxon>Sphingomonadaceae</taxon>
        <taxon>Sphingomonas</taxon>
    </lineage>
</organism>
<evidence type="ECO:0000313" key="3">
    <source>
        <dbReference type="EMBL" id="AIT07084.1"/>
    </source>
</evidence>
<dbReference type="PANTHER" id="PTHR43747:SF4">
    <property type="entry name" value="FLAVIN-DEPENDENT TRYPTOPHAN HALOGENASE"/>
    <property type="match status" value="1"/>
</dbReference>
<feature type="binding site" evidence="2">
    <location>
        <position position="347"/>
    </location>
    <ligand>
        <name>L-tryptophan</name>
        <dbReference type="ChEBI" id="CHEBI:57912"/>
    </ligand>
</feature>
<proteinExistence type="predicted"/>
<keyword evidence="4" id="KW-1185">Reference proteome</keyword>
<dbReference type="PIRSF" id="PIRSF011396">
    <property type="entry name" value="Trp_halogenase"/>
    <property type="match status" value="1"/>
</dbReference>
<dbReference type="Proteomes" id="UP000033200">
    <property type="component" value="Chromosome"/>
</dbReference>
<dbReference type="HOGENOM" id="CLU_022247_0_0_5"/>
<dbReference type="KEGG" id="stax:MC45_12650"/>
<dbReference type="Pfam" id="PF04820">
    <property type="entry name" value="Trp_halogenase"/>
    <property type="match status" value="1"/>
</dbReference>
<sequence>MHQIRNIVIVGGGTAGWLTAGVIAARHQGQRPHGFTVTLVESPNVPIIGVGEGTWPTLRSTLKRMGVSETEFFRQCDASFKQGARFNRWTTGAVDDGYYHPLMLPQQFASVNLAPHWLTGDGDGSFCDTVTPQGRICDEGLAPKTMATPEYEGQANYAYHLDAGKFSHFLQRHCCETLGVRHVRADVTDVRKDESGDIVGLDTEQGIAIDGDLFVDCTGFAALLIGKAMGVPFRSCADTLFCDTALAIQIPYAQPDDPIASHTISTAQSAGWIWDIGLPTRRGIGHVFSSSHIDVDAAERELRAYIGPAGDDLPVRKLSIRAGHRTRFWERNCVAVGLAAGFLEPLEASAIVLIELSAKMIAEQLPPCREVMDVVARRFNDTTQYRWGRIIDFLKLHYALTQRTDTDFWRDNVRPETIPDRLRGLMELWQHQSPWLHDEFDRAEEVFPSASYQYVLYGMGARSAVLPGTIEADAELARRARRENAVQTQRMVASLPRHRDLIERIVRHGLQPI</sequence>
<accession>A0A097EHR4</accession>
<dbReference type="RefSeq" id="WP_038663749.1">
    <property type="nucleotide sequence ID" value="NZ_CP009571.1"/>
</dbReference>
<feature type="binding site" evidence="2">
    <location>
        <position position="351"/>
    </location>
    <ligand>
        <name>FAD</name>
        <dbReference type="ChEBI" id="CHEBI:57692"/>
    </ligand>
</feature>
<dbReference type="GO" id="GO:0004497">
    <property type="term" value="F:monooxygenase activity"/>
    <property type="evidence" value="ECO:0007669"/>
    <property type="project" value="InterPro"/>
</dbReference>
<keyword evidence="2" id="KW-0285">Flavoprotein</keyword>
<dbReference type="InterPro" id="IPR033856">
    <property type="entry name" value="Trp_halogen"/>
</dbReference>
<protein>
    <submittedName>
        <fullName evidence="3">Tryptophan halogenase</fullName>
    </submittedName>
</protein>
<reference evidence="3 4" key="1">
    <citation type="submission" date="2014-09" db="EMBL/GenBank/DDBJ databases">
        <title>Using Illumina technology Improving SMRT sequencing Genome Assembly by RASTools.</title>
        <authorList>
            <person name="Zhou Y."/>
            <person name="Ma T."/>
            <person name="Liu T."/>
        </authorList>
    </citation>
    <scope>NUCLEOTIDE SEQUENCE [LARGE SCALE GENOMIC DNA]</scope>
    <source>
        <strain evidence="3 4">ATCC 55669</strain>
    </source>
</reference>
<dbReference type="InterPro" id="IPR036188">
    <property type="entry name" value="FAD/NAD-bd_sf"/>
</dbReference>
<name>A0A097EHR4_9SPHN</name>
<dbReference type="SUPFAM" id="SSF51905">
    <property type="entry name" value="FAD/NAD(P)-binding domain"/>
    <property type="match status" value="1"/>
</dbReference>
<evidence type="ECO:0000313" key="4">
    <source>
        <dbReference type="Proteomes" id="UP000033200"/>
    </source>
</evidence>
<dbReference type="EMBL" id="CP009571">
    <property type="protein sequence ID" value="AIT07084.1"/>
    <property type="molecule type" value="Genomic_DNA"/>
</dbReference>
<feature type="active site" evidence="1">
    <location>
        <position position="81"/>
    </location>
</feature>
<dbReference type="InterPro" id="IPR050816">
    <property type="entry name" value="Flavin-dep_Halogenase_NPB"/>
</dbReference>
<dbReference type="eggNOG" id="COG0665">
    <property type="taxonomic scope" value="Bacteria"/>
</dbReference>
<feature type="binding site" evidence="2">
    <location>
        <position position="81"/>
    </location>
    <ligand>
        <name>7-chloro-L-tryptophan</name>
        <dbReference type="ChEBI" id="CHEBI:58713"/>
    </ligand>
</feature>
<keyword evidence="2" id="KW-0547">Nucleotide-binding</keyword>
<dbReference type="AlphaFoldDB" id="A0A097EHR4"/>